<organism evidence="8 9">
    <name type="scientific">Telluria mixta</name>
    <dbReference type="NCBI Taxonomy" id="34071"/>
    <lineage>
        <taxon>Bacteria</taxon>
        <taxon>Pseudomonadati</taxon>
        <taxon>Pseudomonadota</taxon>
        <taxon>Betaproteobacteria</taxon>
        <taxon>Burkholderiales</taxon>
        <taxon>Oxalobacteraceae</taxon>
        <taxon>Telluria group</taxon>
        <taxon>Telluria</taxon>
    </lineage>
</organism>
<sequence>MTATDKPGGGKPRVRKSNLAGPVRGGLRAQGMRTRGAIVVAARQLLLEDGGLGFTLREIAGRAGISISNLQYYFPSRPAVLRAVFEPVIGAYLCDLRRAVEEGAAPRETLAALAARALCDAQDAERSALWCHFLALVAVDPGSARLLDAWYETLVHEIAVLVRAANPALGLDGSRSAAILAIALADGVCVRNGVGRKRQGCVHDLDAPFLAAVAYLLDGRPARS</sequence>
<keyword evidence="4" id="KW-0804">Transcription</keyword>
<evidence type="ECO:0000313" key="8">
    <source>
        <dbReference type="EMBL" id="MCS0630513.1"/>
    </source>
</evidence>
<feature type="DNA-binding region" description="H-T-H motif" evidence="5">
    <location>
        <begin position="55"/>
        <end position="74"/>
    </location>
</feature>
<dbReference type="Gene3D" id="1.10.357.10">
    <property type="entry name" value="Tetracycline Repressor, domain 2"/>
    <property type="match status" value="1"/>
</dbReference>
<dbReference type="InterPro" id="IPR039538">
    <property type="entry name" value="BetI_C"/>
</dbReference>
<evidence type="ECO:0000256" key="4">
    <source>
        <dbReference type="ARBA" id="ARBA00023163"/>
    </source>
</evidence>
<dbReference type="InterPro" id="IPR001647">
    <property type="entry name" value="HTH_TetR"/>
</dbReference>
<dbReference type="SUPFAM" id="SSF48498">
    <property type="entry name" value="Tetracyclin repressor-like, C-terminal domain"/>
    <property type="match status" value="1"/>
</dbReference>
<keyword evidence="1" id="KW-0678">Repressor</keyword>
<dbReference type="Pfam" id="PF13977">
    <property type="entry name" value="TetR_C_6"/>
    <property type="match status" value="1"/>
</dbReference>
<dbReference type="RefSeq" id="WP_259449616.1">
    <property type="nucleotide sequence ID" value="NZ_CP119520.1"/>
</dbReference>
<keyword evidence="9" id="KW-1185">Reference proteome</keyword>
<dbReference type="PROSITE" id="PS50977">
    <property type="entry name" value="HTH_TETR_2"/>
    <property type="match status" value="1"/>
</dbReference>
<protein>
    <submittedName>
        <fullName evidence="8">TetR/AcrR family transcriptional regulator</fullName>
    </submittedName>
</protein>
<keyword evidence="2" id="KW-0805">Transcription regulation</keyword>
<evidence type="ECO:0000256" key="6">
    <source>
        <dbReference type="SAM" id="MobiDB-lite"/>
    </source>
</evidence>
<name>A0ABT2BZF3_9BURK</name>
<dbReference type="PANTHER" id="PTHR30055:SF234">
    <property type="entry name" value="HTH-TYPE TRANSCRIPTIONAL REGULATOR BETI"/>
    <property type="match status" value="1"/>
</dbReference>
<dbReference type="InterPro" id="IPR009057">
    <property type="entry name" value="Homeodomain-like_sf"/>
</dbReference>
<evidence type="ECO:0000256" key="3">
    <source>
        <dbReference type="ARBA" id="ARBA00023125"/>
    </source>
</evidence>
<reference evidence="8" key="1">
    <citation type="submission" date="2022-08" db="EMBL/GenBank/DDBJ databases">
        <title>Reclassification of Massilia species as members of the genera Telluria, Duganella, Pseudoduganella, Mokoshia gen. nov. and Zemynaea gen. nov. using orthogonal and non-orthogonal genome-based approaches.</title>
        <authorList>
            <person name="Bowman J.P."/>
        </authorList>
    </citation>
    <scope>NUCLEOTIDE SEQUENCE</scope>
    <source>
        <strain evidence="8">LMG 11547</strain>
    </source>
</reference>
<dbReference type="PANTHER" id="PTHR30055">
    <property type="entry name" value="HTH-TYPE TRANSCRIPTIONAL REGULATOR RUTR"/>
    <property type="match status" value="1"/>
</dbReference>
<gene>
    <name evidence="8" type="ORF">NX786_14330</name>
</gene>
<comment type="caution">
    <text evidence="8">The sequence shown here is derived from an EMBL/GenBank/DDBJ whole genome shotgun (WGS) entry which is preliminary data.</text>
</comment>
<accession>A0ABT2BZF3</accession>
<keyword evidence="3 5" id="KW-0238">DNA-binding</keyword>
<feature type="region of interest" description="Disordered" evidence="6">
    <location>
        <begin position="1"/>
        <end position="28"/>
    </location>
</feature>
<evidence type="ECO:0000259" key="7">
    <source>
        <dbReference type="PROSITE" id="PS50977"/>
    </source>
</evidence>
<dbReference type="InterPro" id="IPR036271">
    <property type="entry name" value="Tet_transcr_reg_TetR-rel_C_sf"/>
</dbReference>
<evidence type="ECO:0000256" key="1">
    <source>
        <dbReference type="ARBA" id="ARBA00022491"/>
    </source>
</evidence>
<dbReference type="EMBL" id="JANUHC010000004">
    <property type="protein sequence ID" value="MCS0630513.1"/>
    <property type="molecule type" value="Genomic_DNA"/>
</dbReference>
<dbReference type="SUPFAM" id="SSF46689">
    <property type="entry name" value="Homeodomain-like"/>
    <property type="match status" value="1"/>
</dbReference>
<dbReference type="Pfam" id="PF00440">
    <property type="entry name" value="TetR_N"/>
    <property type="match status" value="1"/>
</dbReference>
<proteinExistence type="predicted"/>
<dbReference type="InterPro" id="IPR050109">
    <property type="entry name" value="HTH-type_TetR-like_transc_reg"/>
</dbReference>
<evidence type="ECO:0000256" key="5">
    <source>
        <dbReference type="PROSITE-ProRule" id="PRU00335"/>
    </source>
</evidence>
<evidence type="ECO:0000313" key="9">
    <source>
        <dbReference type="Proteomes" id="UP001165263"/>
    </source>
</evidence>
<dbReference type="Proteomes" id="UP001165263">
    <property type="component" value="Unassembled WGS sequence"/>
</dbReference>
<feature type="domain" description="HTH tetR-type" evidence="7">
    <location>
        <begin position="32"/>
        <end position="92"/>
    </location>
</feature>
<evidence type="ECO:0000256" key="2">
    <source>
        <dbReference type="ARBA" id="ARBA00023015"/>
    </source>
</evidence>